<name>A0ABW2QAP4_9MICO</name>
<dbReference type="EMBL" id="JBHTCQ010000002">
    <property type="protein sequence ID" value="MFC7406109.1"/>
    <property type="molecule type" value="Genomic_DNA"/>
</dbReference>
<keyword evidence="1" id="KW-0175">Coiled coil</keyword>
<keyword evidence="3" id="KW-1185">Reference proteome</keyword>
<feature type="coiled-coil region" evidence="1">
    <location>
        <begin position="3"/>
        <end position="30"/>
    </location>
</feature>
<sequence length="126" mass="13256">MSLSGLKDRLHRLTASRTELAEEAERAENAVPGCVRVAEVTVRRPARVAGTVTALTYQPKGRSPSMAARLSDGTGSIELIFLGRRDVPGIAPGRRLVAEGTVTSSTGGGTAIFNPAYRLLPGAVDR</sequence>
<gene>
    <name evidence="2" type="ORF">ACFQQL_13385</name>
</gene>
<reference evidence="3" key="1">
    <citation type="journal article" date="2019" name="Int. J. Syst. Evol. Microbiol.">
        <title>The Global Catalogue of Microorganisms (GCM) 10K type strain sequencing project: providing services to taxonomists for standard genome sequencing and annotation.</title>
        <authorList>
            <consortium name="The Broad Institute Genomics Platform"/>
            <consortium name="The Broad Institute Genome Sequencing Center for Infectious Disease"/>
            <person name="Wu L."/>
            <person name="Ma J."/>
        </authorList>
    </citation>
    <scope>NUCLEOTIDE SEQUENCE [LARGE SCALE GENOMIC DNA]</scope>
    <source>
        <strain evidence="3">JCM 1490</strain>
    </source>
</reference>
<proteinExistence type="predicted"/>
<evidence type="ECO:0000313" key="3">
    <source>
        <dbReference type="Proteomes" id="UP001596455"/>
    </source>
</evidence>
<protein>
    <submittedName>
        <fullName evidence="2">OB-fold nucleic acid binding domain-containing protein</fullName>
    </submittedName>
</protein>
<comment type="caution">
    <text evidence="2">The sequence shown here is derived from an EMBL/GenBank/DDBJ whole genome shotgun (WGS) entry which is preliminary data.</text>
</comment>
<evidence type="ECO:0000313" key="2">
    <source>
        <dbReference type="EMBL" id="MFC7406109.1"/>
    </source>
</evidence>
<dbReference type="Gene3D" id="2.40.50.140">
    <property type="entry name" value="Nucleic acid-binding proteins"/>
    <property type="match status" value="1"/>
</dbReference>
<organism evidence="2 3">
    <name type="scientific">Georgenia alba</name>
    <dbReference type="NCBI Taxonomy" id="2233858"/>
    <lineage>
        <taxon>Bacteria</taxon>
        <taxon>Bacillati</taxon>
        <taxon>Actinomycetota</taxon>
        <taxon>Actinomycetes</taxon>
        <taxon>Micrococcales</taxon>
        <taxon>Bogoriellaceae</taxon>
        <taxon>Georgenia</taxon>
    </lineage>
</organism>
<dbReference type="Proteomes" id="UP001596455">
    <property type="component" value="Unassembled WGS sequence"/>
</dbReference>
<dbReference type="RefSeq" id="WP_382395159.1">
    <property type="nucleotide sequence ID" value="NZ_JBHTCQ010000002.1"/>
</dbReference>
<accession>A0ABW2QAP4</accession>
<dbReference type="InterPro" id="IPR012340">
    <property type="entry name" value="NA-bd_OB-fold"/>
</dbReference>
<evidence type="ECO:0000256" key="1">
    <source>
        <dbReference type="SAM" id="Coils"/>
    </source>
</evidence>
<dbReference type="CDD" id="cd04488">
    <property type="entry name" value="RecG_wedge_OBF"/>
    <property type="match status" value="1"/>
</dbReference>